<dbReference type="GO" id="GO:0140284">
    <property type="term" value="C:endoplasmic reticulum-endosome membrane contact site"/>
    <property type="evidence" value="ECO:0007669"/>
    <property type="project" value="TreeGrafter"/>
</dbReference>
<proteinExistence type="predicted"/>
<dbReference type="GO" id="GO:0031902">
    <property type="term" value="C:late endosome membrane"/>
    <property type="evidence" value="ECO:0007669"/>
    <property type="project" value="TreeGrafter"/>
</dbReference>
<reference evidence="2" key="2">
    <citation type="submission" date="2013-05" db="EMBL/GenBank/DDBJ databases">
        <title>The genome and transcriptome of Haemonchus contortus: a key model parasite for drug and vaccine discovery.</title>
        <authorList>
            <person name="Laing R."/>
            <person name="Kikuchi T."/>
            <person name="Martinelli A."/>
            <person name="Tsai I.J."/>
            <person name="Beech R.N."/>
            <person name="Redman E."/>
            <person name="Holroyd N."/>
            <person name="Bartley D.J."/>
            <person name="Beasley H."/>
            <person name="Britton C."/>
            <person name="Curran D."/>
            <person name="Devaney E."/>
            <person name="Gilabert A."/>
            <person name="Jackson F."/>
            <person name="Hunt M."/>
            <person name="Johnston S."/>
            <person name="Kryukov I."/>
            <person name="Li K."/>
            <person name="Morrison A.A."/>
            <person name="Reid A.J."/>
            <person name="Sargison N."/>
            <person name="Saunders G."/>
            <person name="Wasmuth J.D."/>
            <person name="Wolstenholme A."/>
            <person name="Berriman M."/>
            <person name="Gilleard J.S."/>
            <person name="Cotton J.A."/>
        </authorList>
    </citation>
    <scope>NUCLEOTIDE SEQUENCE [LARGE SCALE GENOMIC DNA]</scope>
    <source>
        <strain evidence="2">ISE/inbred ISE</strain>
    </source>
</reference>
<evidence type="ECO:0000313" key="4">
    <source>
        <dbReference type="WBParaSite" id="HCON_00014750-00001"/>
    </source>
</evidence>
<dbReference type="AlphaFoldDB" id="W6N8T2"/>
<dbReference type="Pfam" id="PF01852">
    <property type="entry name" value="START"/>
    <property type="match status" value="1"/>
</dbReference>
<dbReference type="SMART" id="SM00234">
    <property type="entry name" value="START"/>
    <property type="match status" value="1"/>
</dbReference>
<reference evidence="2" key="1">
    <citation type="submission" date="2013-03" db="EMBL/GenBank/DDBJ databases">
        <authorList>
            <person name="Aslett M."/>
        </authorList>
    </citation>
    <scope>NUCLEOTIDE SEQUENCE [LARGE SCALE GENOMIC DNA]</scope>
    <source>
        <strain evidence="2">ISE/inbred ISE</strain>
    </source>
</reference>
<dbReference type="GO" id="GO:0008289">
    <property type="term" value="F:lipid binding"/>
    <property type="evidence" value="ECO:0007669"/>
    <property type="project" value="InterPro"/>
</dbReference>
<evidence type="ECO:0000313" key="3">
    <source>
        <dbReference type="Proteomes" id="UP000025227"/>
    </source>
</evidence>
<dbReference type="OrthoDB" id="74575at2759"/>
<name>W6N8T2_HAECO</name>
<accession>W6N8T2</accession>
<feature type="domain" description="START" evidence="1">
    <location>
        <begin position="43"/>
        <end position="209"/>
    </location>
</feature>
<dbReference type="InterPro" id="IPR051869">
    <property type="entry name" value="STARD3"/>
</dbReference>
<dbReference type="Proteomes" id="UP000025227">
    <property type="component" value="Unplaced"/>
</dbReference>
<dbReference type="PANTHER" id="PTHR46121:SF3">
    <property type="entry name" value="STEROIDOGENIC ACUTE REGULATORY-LIKE PROTEIN 1"/>
    <property type="match status" value="1"/>
</dbReference>
<protein>
    <submittedName>
        <fullName evidence="2 4">Lipid-binding START domain containing protein</fullName>
    </submittedName>
</protein>
<organism evidence="2">
    <name type="scientific">Haemonchus contortus</name>
    <name type="common">Barber pole worm</name>
    <dbReference type="NCBI Taxonomy" id="6289"/>
    <lineage>
        <taxon>Eukaryota</taxon>
        <taxon>Metazoa</taxon>
        <taxon>Ecdysozoa</taxon>
        <taxon>Nematoda</taxon>
        <taxon>Chromadorea</taxon>
        <taxon>Rhabditida</taxon>
        <taxon>Rhabditina</taxon>
        <taxon>Rhabditomorpha</taxon>
        <taxon>Strongyloidea</taxon>
        <taxon>Trichostrongylidae</taxon>
        <taxon>Haemonchus</taxon>
    </lineage>
</organism>
<dbReference type="EMBL" id="CAVP010051835">
    <property type="protein sequence ID" value="CDL93698.1"/>
    <property type="molecule type" value="Genomic_DNA"/>
</dbReference>
<dbReference type="GO" id="GO:0005765">
    <property type="term" value="C:lysosomal membrane"/>
    <property type="evidence" value="ECO:0007669"/>
    <property type="project" value="TreeGrafter"/>
</dbReference>
<dbReference type="GO" id="GO:0005789">
    <property type="term" value="C:endoplasmic reticulum membrane"/>
    <property type="evidence" value="ECO:0007669"/>
    <property type="project" value="TreeGrafter"/>
</dbReference>
<dbReference type="GO" id="GO:0099044">
    <property type="term" value="P:vesicle tethering to endoplasmic reticulum"/>
    <property type="evidence" value="ECO:0007669"/>
    <property type="project" value="TreeGrafter"/>
</dbReference>
<dbReference type="PROSITE" id="PS50848">
    <property type="entry name" value="START"/>
    <property type="match status" value="1"/>
</dbReference>
<keyword evidence="3" id="KW-1185">Reference proteome</keyword>
<evidence type="ECO:0000313" key="2">
    <source>
        <dbReference type="EMBL" id="CDL93698.1"/>
    </source>
</evidence>
<dbReference type="OMA" id="MELVNMP"/>
<gene>
    <name evidence="2" type="ORF">HCOI_00135100</name>
</gene>
<dbReference type="InterPro" id="IPR023393">
    <property type="entry name" value="START-like_dom_sf"/>
</dbReference>
<sequence length="236" mass="26768">MSTTVKLLEIEDTTANNQYGIGLRGTAHAFVEALKVFDDAKRADRKDWKQKAEHKGDKCFNKHFPIGKVYYLKKAFNIDAETLFKSHWNDIEKTPEWNSNVHSLERVDTISEHADILHYTTSDVIVIKGRDFVVCRMWRKVGDSYVVAATSFETDIPVAAKKKRGWANVVAGKFSPQANDASKCVIEYLVSVDLKDKLTPKAVQSSGIADMMIKDARCAYKFVEEEILKNKTEKSE</sequence>
<dbReference type="PANTHER" id="PTHR46121">
    <property type="entry name" value="STEROIDOGENIC ACUTE REGULATORY PROTEIN-LIKE"/>
    <property type="match status" value="1"/>
</dbReference>
<dbReference type="WBParaSite" id="HCON_00014750-00001">
    <property type="protein sequence ID" value="HCON_00014750-00001"/>
    <property type="gene ID" value="HCON_00014750"/>
</dbReference>
<dbReference type="Gene3D" id="3.30.530.20">
    <property type="match status" value="1"/>
</dbReference>
<evidence type="ECO:0000259" key="1">
    <source>
        <dbReference type="PROSITE" id="PS50848"/>
    </source>
</evidence>
<dbReference type="CDD" id="cd00177">
    <property type="entry name" value="START"/>
    <property type="match status" value="1"/>
</dbReference>
<reference evidence="4" key="3">
    <citation type="submission" date="2020-12" db="UniProtKB">
        <authorList>
            <consortium name="WormBaseParasite"/>
        </authorList>
    </citation>
    <scope>IDENTIFICATION</scope>
    <source>
        <strain evidence="4">MHco3</strain>
    </source>
</reference>
<dbReference type="InterPro" id="IPR002913">
    <property type="entry name" value="START_lipid-bd_dom"/>
</dbReference>
<dbReference type="SUPFAM" id="SSF55961">
    <property type="entry name" value="Bet v1-like"/>
    <property type="match status" value="1"/>
</dbReference>